<sequence length="167" mass="19148">MILNSFSRVMNMGFSVLPPPPRNTMHDLREKYCKGKSLYSSLFINCGGMETVVEKIQYDGDNATSNFYIDRNAKWAYLCSGDFLSESANSSDYKRNTTFGIFDTEAPLYKNARYCPLSLSYYGFCLMRGNYTVKLHFVENIYANDDDHSSSGERIFDVYIQDLSRPS</sequence>
<protein>
    <recommendedName>
        <fullName evidence="1">Malectin domain-containing protein</fullName>
    </recommendedName>
</protein>
<comment type="caution">
    <text evidence="2">The sequence shown here is derived from an EMBL/GenBank/DDBJ whole genome shotgun (WGS) entry which is preliminary data.</text>
</comment>
<dbReference type="Proteomes" id="UP000467840">
    <property type="component" value="Chromosome 10"/>
</dbReference>
<evidence type="ECO:0000313" key="2">
    <source>
        <dbReference type="EMBL" id="KAF2320640.1"/>
    </source>
</evidence>
<reference evidence="2 3" key="1">
    <citation type="journal article" date="2020" name="Mol. Plant">
        <title>The Chromosome-Based Rubber Tree Genome Provides New Insights into Spurge Genome Evolution and Rubber Biosynthesis.</title>
        <authorList>
            <person name="Liu J."/>
            <person name="Shi C."/>
            <person name="Shi C.C."/>
            <person name="Li W."/>
            <person name="Zhang Q.J."/>
            <person name="Zhang Y."/>
            <person name="Li K."/>
            <person name="Lu H.F."/>
            <person name="Shi C."/>
            <person name="Zhu S.T."/>
            <person name="Xiao Z.Y."/>
            <person name="Nan H."/>
            <person name="Yue Y."/>
            <person name="Zhu X.G."/>
            <person name="Wu Y."/>
            <person name="Hong X.N."/>
            <person name="Fan G.Y."/>
            <person name="Tong Y."/>
            <person name="Zhang D."/>
            <person name="Mao C.L."/>
            <person name="Liu Y.L."/>
            <person name="Hao S.J."/>
            <person name="Liu W.Q."/>
            <person name="Lv M.Q."/>
            <person name="Zhang H.B."/>
            <person name="Liu Y."/>
            <person name="Hu-Tang G.R."/>
            <person name="Wang J.P."/>
            <person name="Wang J.H."/>
            <person name="Sun Y.H."/>
            <person name="Ni S.B."/>
            <person name="Chen W.B."/>
            <person name="Zhang X.C."/>
            <person name="Jiao Y.N."/>
            <person name="Eichler E.E."/>
            <person name="Li G.H."/>
            <person name="Liu X."/>
            <person name="Gao L.Z."/>
        </authorList>
    </citation>
    <scope>NUCLEOTIDE SEQUENCE [LARGE SCALE GENOMIC DNA]</scope>
    <source>
        <strain evidence="3">cv. GT1</strain>
        <tissue evidence="2">Leaf</tissue>
    </source>
</reference>
<evidence type="ECO:0000313" key="3">
    <source>
        <dbReference type="Proteomes" id="UP000467840"/>
    </source>
</evidence>
<accession>A0A6A6N4Q3</accession>
<dbReference type="AlphaFoldDB" id="A0A6A6N4Q3"/>
<dbReference type="InterPro" id="IPR021720">
    <property type="entry name" value="Malectin_dom"/>
</dbReference>
<gene>
    <name evidence="2" type="ORF">GH714_029422</name>
</gene>
<organism evidence="2 3">
    <name type="scientific">Hevea brasiliensis</name>
    <name type="common">Para rubber tree</name>
    <name type="synonym">Siphonia brasiliensis</name>
    <dbReference type="NCBI Taxonomy" id="3981"/>
    <lineage>
        <taxon>Eukaryota</taxon>
        <taxon>Viridiplantae</taxon>
        <taxon>Streptophyta</taxon>
        <taxon>Embryophyta</taxon>
        <taxon>Tracheophyta</taxon>
        <taxon>Spermatophyta</taxon>
        <taxon>Magnoliopsida</taxon>
        <taxon>eudicotyledons</taxon>
        <taxon>Gunneridae</taxon>
        <taxon>Pentapetalae</taxon>
        <taxon>rosids</taxon>
        <taxon>fabids</taxon>
        <taxon>Malpighiales</taxon>
        <taxon>Euphorbiaceae</taxon>
        <taxon>Crotonoideae</taxon>
        <taxon>Micrandreae</taxon>
        <taxon>Hevea</taxon>
    </lineage>
</organism>
<dbReference type="EMBL" id="JAAGAX010000003">
    <property type="protein sequence ID" value="KAF2320640.1"/>
    <property type="molecule type" value="Genomic_DNA"/>
</dbReference>
<feature type="domain" description="Malectin" evidence="1">
    <location>
        <begin position="41"/>
        <end position="162"/>
    </location>
</feature>
<dbReference type="Pfam" id="PF11721">
    <property type="entry name" value="Malectin"/>
    <property type="match status" value="1"/>
</dbReference>
<dbReference type="Gene3D" id="2.60.120.430">
    <property type="entry name" value="Galactose-binding lectin"/>
    <property type="match status" value="1"/>
</dbReference>
<keyword evidence="3" id="KW-1185">Reference proteome</keyword>
<evidence type="ECO:0000259" key="1">
    <source>
        <dbReference type="Pfam" id="PF11721"/>
    </source>
</evidence>
<dbReference type="PANTHER" id="PTHR34081:SF1">
    <property type="entry name" value="MALECTIN, LEUCINE-RICH REPEAT DOMAIN, L DOMAIN-LIKE PROTEIN-RELATED"/>
    <property type="match status" value="1"/>
</dbReference>
<proteinExistence type="predicted"/>
<name>A0A6A6N4Q3_HEVBR</name>
<dbReference type="PANTHER" id="PTHR34081">
    <property type="entry name" value="MALECTIN DOMAIN-CONTAINING PROTEIN"/>
    <property type="match status" value="1"/>
</dbReference>